<dbReference type="Gene3D" id="2.180.10.10">
    <property type="entry name" value="RHS repeat-associated core"/>
    <property type="match status" value="1"/>
</dbReference>
<name>A0AAN4W4K1_9BACT</name>
<comment type="caution">
    <text evidence="1">The sequence shown here is derived from an EMBL/GenBank/DDBJ whole genome shotgun (WGS) entry which is preliminary data.</text>
</comment>
<sequence>MFNGKELDDETGLYYYGARYYDPRSSVFLGVDPLAEKYLTTSGYAYTLSNPILYSDPDGRDARVSVKGNTINVSTTIYIYGSGANQEVAEMMQANIMGDWSKDNKGQNWIYKDGDSSYEIIIDVKVKVLKGDPRFIRKKGGDNYIEVSKEHRGSSYVLGLGGNSGKWRGKGRSNLPLSKDDPSSHETGHLFGIKDYYENNLPIEGWEGNIMAEPAMKGKVDQRNINEMVSPVVDKFNDSFTKMFNDIFGSDIEYKSTIKEDLR</sequence>
<dbReference type="PANTHER" id="PTHR32305">
    <property type="match status" value="1"/>
</dbReference>
<evidence type="ECO:0000313" key="1">
    <source>
        <dbReference type="EMBL" id="GJM65017.1"/>
    </source>
</evidence>
<reference evidence="1 2" key="1">
    <citation type="submission" date="2021-12" db="EMBL/GenBank/DDBJ databases">
        <title>Genome sequencing of bacteria with rrn-lacking chromosome and rrn-plasmid.</title>
        <authorList>
            <person name="Anda M."/>
            <person name="Iwasaki W."/>
        </authorList>
    </citation>
    <scope>NUCLEOTIDE SEQUENCE [LARGE SCALE GENOMIC DNA]</scope>
    <source>
        <strain evidence="1 2">NBRC 15940</strain>
    </source>
</reference>
<dbReference type="Proteomes" id="UP001310022">
    <property type="component" value="Unassembled WGS sequence"/>
</dbReference>
<organism evidence="1 2">
    <name type="scientific">Persicobacter diffluens</name>
    <dbReference type="NCBI Taxonomy" id="981"/>
    <lineage>
        <taxon>Bacteria</taxon>
        <taxon>Pseudomonadati</taxon>
        <taxon>Bacteroidota</taxon>
        <taxon>Cytophagia</taxon>
        <taxon>Cytophagales</taxon>
        <taxon>Persicobacteraceae</taxon>
        <taxon>Persicobacter</taxon>
    </lineage>
</organism>
<keyword evidence="2" id="KW-1185">Reference proteome</keyword>
<evidence type="ECO:0000313" key="2">
    <source>
        <dbReference type="Proteomes" id="UP001310022"/>
    </source>
</evidence>
<evidence type="ECO:0008006" key="3">
    <source>
        <dbReference type="Google" id="ProtNLM"/>
    </source>
</evidence>
<gene>
    <name evidence="1" type="ORF">PEDI_55690</name>
</gene>
<dbReference type="PANTHER" id="PTHR32305:SF15">
    <property type="entry name" value="PROTEIN RHSA-RELATED"/>
    <property type="match status" value="1"/>
</dbReference>
<protein>
    <recommendedName>
        <fullName evidence="3">RHS repeat-associated core domain-containing protein</fullName>
    </recommendedName>
</protein>
<proteinExistence type="predicted"/>
<dbReference type="InterPro" id="IPR022385">
    <property type="entry name" value="Rhs_assc_core"/>
</dbReference>
<dbReference type="InterPro" id="IPR050708">
    <property type="entry name" value="T6SS_VgrG/RHS"/>
</dbReference>
<accession>A0AAN4W4K1</accession>
<dbReference type="EMBL" id="BQKE01000010">
    <property type="protein sequence ID" value="GJM65017.1"/>
    <property type="molecule type" value="Genomic_DNA"/>
</dbReference>
<dbReference type="NCBIfam" id="TIGR03696">
    <property type="entry name" value="Rhs_assc_core"/>
    <property type="match status" value="1"/>
</dbReference>
<dbReference type="AlphaFoldDB" id="A0AAN4W4K1"/>